<protein>
    <submittedName>
        <fullName evidence="2">Uncharacterized protein</fullName>
    </submittedName>
</protein>
<evidence type="ECO:0000313" key="1">
    <source>
        <dbReference type="EMBL" id="CAB4148101.1"/>
    </source>
</evidence>
<gene>
    <name evidence="1" type="ORF">UFOVP429_104</name>
    <name evidence="2" type="ORF">UFOVP696_63</name>
</gene>
<dbReference type="EMBL" id="LR796484">
    <property type="protein sequence ID" value="CAB4148101.1"/>
    <property type="molecule type" value="Genomic_DNA"/>
</dbReference>
<reference evidence="2" key="1">
    <citation type="submission" date="2020-04" db="EMBL/GenBank/DDBJ databases">
        <authorList>
            <person name="Chiriac C."/>
            <person name="Salcher M."/>
            <person name="Ghai R."/>
            <person name="Kavagutti S V."/>
        </authorList>
    </citation>
    <scope>NUCLEOTIDE SEQUENCE</scope>
</reference>
<organism evidence="2">
    <name type="scientific">uncultured Caudovirales phage</name>
    <dbReference type="NCBI Taxonomy" id="2100421"/>
    <lineage>
        <taxon>Viruses</taxon>
        <taxon>Duplodnaviria</taxon>
        <taxon>Heunggongvirae</taxon>
        <taxon>Uroviricota</taxon>
        <taxon>Caudoviricetes</taxon>
        <taxon>Peduoviridae</taxon>
        <taxon>Maltschvirus</taxon>
        <taxon>Maltschvirus maltsch</taxon>
    </lineage>
</organism>
<accession>A0A6J5NM39</accession>
<proteinExistence type="predicted"/>
<evidence type="ECO:0000313" key="2">
    <source>
        <dbReference type="EMBL" id="CAB4158195.1"/>
    </source>
</evidence>
<name>A0A6J5NM39_9CAUD</name>
<dbReference type="EMBL" id="LR796666">
    <property type="protein sequence ID" value="CAB4158195.1"/>
    <property type="molecule type" value="Genomic_DNA"/>
</dbReference>
<sequence length="113" mass="12667">MRTEGQKQSKKHEVRLAKEIGGQRSAGSGAFWSRKGDVRSSDLLIEHKWTGKASFTVKATVLEKIVKEAILDSRTPVLGISLNNENYVVLTEDDFLELRQNLQECTCTKTTNT</sequence>